<dbReference type="Pfam" id="PF00161">
    <property type="entry name" value="RIP"/>
    <property type="match status" value="1"/>
</dbReference>
<evidence type="ECO:0000313" key="1">
    <source>
        <dbReference type="EMBL" id="MDO9707969.1"/>
    </source>
</evidence>
<proteinExistence type="predicted"/>
<keyword evidence="2" id="KW-1185">Reference proteome</keyword>
<dbReference type="Proteomes" id="UP001243009">
    <property type="component" value="Unassembled WGS sequence"/>
</dbReference>
<reference evidence="1 2" key="1">
    <citation type="submission" date="2023-08" db="EMBL/GenBank/DDBJ databases">
        <title>The draft genome sequence of Paracraurococcus sp. LOR1-02.</title>
        <authorList>
            <person name="Kingkaew E."/>
            <person name="Tanasupawat S."/>
        </authorList>
    </citation>
    <scope>NUCLEOTIDE SEQUENCE [LARGE SCALE GENOMIC DNA]</scope>
    <source>
        <strain evidence="1 2">LOR1-02</strain>
    </source>
</reference>
<organism evidence="1 2">
    <name type="scientific">Paracraurococcus lichenis</name>
    <dbReference type="NCBI Taxonomy" id="3064888"/>
    <lineage>
        <taxon>Bacteria</taxon>
        <taxon>Pseudomonadati</taxon>
        <taxon>Pseudomonadota</taxon>
        <taxon>Alphaproteobacteria</taxon>
        <taxon>Acetobacterales</taxon>
        <taxon>Roseomonadaceae</taxon>
        <taxon>Paracraurococcus</taxon>
    </lineage>
</organism>
<dbReference type="InterPro" id="IPR001574">
    <property type="entry name" value="Ribosome_inactivat_prot"/>
</dbReference>
<gene>
    <name evidence="1" type="ORF">Q7A36_06415</name>
</gene>
<dbReference type="Gene3D" id="3.40.420.10">
    <property type="entry name" value="Ricin (A subunit), domain 1"/>
    <property type="match status" value="1"/>
</dbReference>
<name>A0ABT9DVP4_9PROT</name>
<dbReference type="RefSeq" id="WP_305102828.1">
    <property type="nucleotide sequence ID" value="NZ_JAUTWS010000004.1"/>
</dbReference>
<protein>
    <submittedName>
        <fullName evidence="1">Ribosome-inactivating family protein</fullName>
    </submittedName>
</protein>
<sequence length="213" mass="24661">MWSFIGLGPYYRQNIRQTRRDVLRERAGRGRVMHVVLGSPVATTTPWIEVALDPRSLYVLGFRTFKTATWWAFEPEGNLPQLEGETRRIRSGPSNYNNLGLNLLDGCVIEPWQFLADLRDFQGRLDEHGRMLGVLLLFVVSEAIRFDTIHELCYRWINQPEQYFRAPDFYYRNPTAMSGHAIAFTPAVKACVRSWRTQTNHRSADVMVPWIAG</sequence>
<evidence type="ECO:0000313" key="2">
    <source>
        <dbReference type="Proteomes" id="UP001243009"/>
    </source>
</evidence>
<dbReference type="InterPro" id="IPR036041">
    <property type="entry name" value="Ribosome-inact_prot_sf"/>
</dbReference>
<dbReference type="SUPFAM" id="SSF56371">
    <property type="entry name" value="Ribosome inactivating proteins (RIP)"/>
    <property type="match status" value="1"/>
</dbReference>
<accession>A0ABT9DVP4</accession>
<dbReference type="EMBL" id="JAUTWS010000004">
    <property type="protein sequence ID" value="MDO9707969.1"/>
    <property type="molecule type" value="Genomic_DNA"/>
</dbReference>
<comment type="caution">
    <text evidence="1">The sequence shown here is derived from an EMBL/GenBank/DDBJ whole genome shotgun (WGS) entry which is preliminary data.</text>
</comment>
<dbReference type="InterPro" id="IPR016138">
    <property type="entry name" value="Ribosome_inactivat_prot_sub1"/>
</dbReference>